<dbReference type="PANTHER" id="PTHR47994">
    <property type="entry name" value="F14D16.11-RELATED"/>
    <property type="match status" value="1"/>
</dbReference>
<evidence type="ECO:0000256" key="3">
    <source>
        <dbReference type="ARBA" id="ARBA00023015"/>
    </source>
</evidence>
<evidence type="ECO:0000256" key="7">
    <source>
        <dbReference type="SAM" id="MobiDB-lite"/>
    </source>
</evidence>
<dbReference type="GO" id="GO:0005634">
    <property type="term" value="C:nucleus"/>
    <property type="evidence" value="ECO:0007669"/>
    <property type="project" value="UniProtKB-SubCell"/>
</dbReference>
<evidence type="ECO:0000259" key="8">
    <source>
        <dbReference type="PROSITE" id="PS50090"/>
    </source>
</evidence>
<keyword evidence="4" id="KW-0238">DNA-binding</keyword>
<dbReference type="Pfam" id="PF00249">
    <property type="entry name" value="Myb_DNA-binding"/>
    <property type="match status" value="2"/>
</dbReference>
<keyword evidence="6" id="KW-0539">Nucleus</keyword>
<dbReference type="SUPFAM" id="SSF46689">
    <property type="entry name" value="Homeodomain-like"/>
    <property type="match status" value="1"/>
</dbReference>
<dbReference type="CDD" id="cd00167">
    <property type="entry name" value="SANT"/>
    <property type="match status" value="2"/>
</dbReference>
<feature type="region of interest" description="Disordered" evidence="7">
    <location>
        <begin position="127"/>
        <end position="179"/>
    </location>
</feature>
<evidence type="ECO:0000256" key="6">
    <source>
        <dbReference type="ARBA" id="ARBA00023242"/>
    </source>
</evidence>
<evidence type="ECO:0000313" key="10">
    <source>
        <dbReference type="EMBL" id="SPC82807.1"/>
    </source>
</evidence>
<proteinExistence type="predicted"/>
<feature type="region of interest" description="Disordered" evidence="7">
    <location>
        <begin position="220"/>
        <end position="240"/>
    </location>
</feature>
<evidence type="ECO:0000256" key="5">
    <source>
        <dbReference type="ARBA" id="ARBA00023163"/>
    </source>
</evidence>
<feature type="domain" description="Myb-like" evidence="8">
    <location>
        <begin position="62"/>
        <end position="112"/>
    </location>
</feature>
<feature type="compositionally biased region" description="Basic and acidic residues" evidence="7">
    <location>
        <begin position="160"/>
        <end position="179"/>
    </location>
</feature>
<dbReference type="InterPro" id="IPR009057">
    <property type="entry name" value="Homeodomain-like_sf"/>
</dbReference>
<feature type="domain" description="Myb-like" evidence="8">
    <location>
        <begin position="9"/>
        <end position="61"/>
    </location>
</feature>
<dbReference type="InterPro" id="IPR017930">
    <property type="entry name" value="Myb_dom"/>
</dbReference>
<name>A0A2N9EVI3_FAGSY</name>
<evidence type="ECO:0000256" key="4">
    <source>
        <dbReference type="ARBA" id="ARBA00023125"/>
    </source>
</evidence>
<dbReference type="SMART" id="SM00717">
    <property type="entry name" value="SANT"/>
    <property type="match status" value="2"/>
</dbReference>
<feature type="compositionally biased region" description="Low complexity" evidence="7">
    <location>
        <begin position="220"/>
        <end position="235"/>
    </location>
</feature>
<dbReference type="InterPro" id="IPR015495">
    <property type="entry name" value="Myb_TF_plants"/>
</dbReference>
<evidence type="ECO:0000256" key="2">
    <source>
        <dbReference type="ARBA" id="ARBA00022737"/>
    </source>
</evidence>
<keyword evidence="3" id="KW-0805">Transcription regulation</keyword>
<sequence length="267" mass="30935">MGRQPCCDKIGLKRGPWTIEEDHKLMNFILNNGIHCWRMVPKLAGLLRCGKSCRLRWINYLRPDLKRGGFTEMEENQIIQLHSRLGNRWSKIAAHFPGRTDNEIKNHWNTRIKKRLKLIGVDPVTHKPIEQIENSGDHKNETTLESNSSKVQEESQLEVKSIDQKDNHAEKDFVSTEEKRNEVEVTLDETNDLINNYDIWCGSMDLGLWMNQETNTNNTSYSSNSFSLENSSNPSMGESPSLQQWVESVDSILSWDGFNHLEQDLFF</sequence>
<dbReference type="EMBL" id="OIVN01000602">
    <property type="protein sequence ID" value="SPC82807.1"/>
    <property type="molecule type" value="Genomic_DNA"/>
</dbReference>
<feature type="domain" description="HTH myb-type" evidence="9">
    <location>
        <begin position="9"/>
        <end position="61"/>
    </location>
</feature>
<gene>
    <name evidence="10" type="ORF">FSB_LOCUS10689</name>
</gene>
<dbReference type="InterPro" id="IPR001005">
    <property type="entry name" value="SANT/Myb"/>
</dbReference>
<dbReference type="FunFam" id="1.10.10.60:FF:000394">
    <property type="entry name" value="MYB transcription factor"/>
    <property type="match status" value="1"/>
</dbReference>
<protein>
    <submittedName>
        <fullName evidence="10">Uncharacterized protein</fullName>
    </submittedName>
</protein>
<evidence type="ECO:0000259" key="9">
    <source>
        <dbReference type="PROSITE" id="PS51294"/>
    </source>
</evidence>
<dbReference type="GO" id="GO:0000976">
    <property type="term" value="F:transcription cis-regulatory region binding"/>
    <property type="evidence" value="ECO:0007669"/>
    <property type="project" value="UniProtKB-ARBA"/>
</dbReference>
<comment type="subcellular location">
    <subcellularLocation>
        <location evidence="1">Nucleus</location>
    </subcellularLocation>
</comment>
<keyword evidence="5" id="KW-0804">Transcription</keyword>
<feature type="domain" description="HTH myb-type" evidence="9">
    <location>
        <begin position="62"/>
        <end position="116"/>
    </location>
</feature>
<feature type="compositionally biased region" description="Basic and acidic residues" evidence="7">
    <location>
        <begin position="127"/>
        <end position="142"/>
    </location>
</feature>
<dbReference type="PANTHER" id="PTHR47994:SF5">
    <property type="entry name" value="F14D16.11-RELATED"/>
    <property type="match status" value="1"/>
</dbReference>
<dbReference type="FunFam" id="1.10.10.60:FF:000069">
    <property type="entry name" value="MYB transcription factor"/>
    <property type="match status" value="1"/>
</dbReference>
<dbReference type="PROSITE" id="PS51294">
    <property type="entry name" value="HTH_MYB"/>
    <property type="match status" value="2"/>
</dbReference>
<evidence type="ECO:0000256" key="1">
    <source>
        <dbReference type="ARBA" id="ARBA00004123"/>
    </source>
</evidence>
<dbReference type="AlphaFoldDB" id="A0A2N9EVI3"/>
<keyword evidence="2" id="KW-0677">Repeat</keyword>
<dbReference type="GO" id="GO:0046394">
    <property type="term" value="P:carboxylic acid biosynthetic process"/>
    <property type="evidence" value="ECO:0007669"/>
    <property type="project" value="UniProtKB-ARBA"/>
</dbReference>
<accession>A0A2N9EVI3</accession>
<dbReference type="Gene3D" id="1.10.10.60">
    <property type="entry name" value="Homeodomain-like"/>
    <property type="match status" value="2"/>
</dbReference>
<dbReference type="GO" id="GO:0006355">
    <property type="term" value="P:regulation of DNA-templated transcription"/>
    <property type="evidence" value="ECO:0007669"/>
    <property type="project" value="UniProtKB-ARBA"/>
</dbReference>
<organism evidence="10">
    <name type="scientific">Fagus sylvatica</name>
    <name type="common">Beechnut</name>
    <dbReference type="NCBI Taxonomy" id="28930"/>
    <lineage>
        <taxon>Eukaryota</taxon>
        <taxon>Viridiplantae</taxon>
        <taxon>Streptophyta</taxon>
        <taxon>Embryophyta</taxon>
        <taxon>Tracheophyta</taxon>
        <taxon>Spermatophyta</taxon>
        <taxon>Magnoliopsida</taxon>
        <taxon>eudicotyledons</taxon>
        <taxon>Gunneridae</taxon>
        <taxon>Pentapetalae</taxon>
        <taxon>rosids</taxon>
        <taxon>fabids</taxon>
        <taxon>Fagales</taxon>
        <taxon>Fagaceae</taxon>
        <taxon>Fagus</taxon>
    </lineage>
</organism>
<reference evidence="10" key="1">
    <citation type="submission" date="2018-02" db="EMBL/GenBank/DDBJ databases">
        <authorList>
            <person name="Cohen D.B."/>
            <person name="Kent A.D."/>
        </authorList>
    </citation>
    <scope>NUCLEOTIDE SEQUENCE</scope>
</reference>
<dbReference type="PROSITE" id="PS50090">
    <property type="entry name" value="MYB_LIKE"/>
    <property type="match status" value="2"/>
</dbReference>